<reference evidence="3 6" key="3">
    <citation type="journal article" date="2020" name="Microbiol. Resour. Announc.">
        <title>Complete genome sequence of Pseudomonas otitidis strain MrB4, isolated from Lake Biwa in Japan.</title>
        <authorList>
            <person name="Miyazaki K."/>
            <person name="Hase E."/>
            <person name="Maruya T."/>
        </authorList>
    </citation>
    <scope>NUCLEOTIDE SEQUENCE [LARGE SCALE GENOMIC DNA]</scope>
    <source>
        <strain evidence="3 6">MrB4</strain>
    </source>
</reference>
<evidence type="ECO:0000313" key="7">
    <source>
        <dbReference type="Proteomes" id="UP000515591"/>
    </source>
</evidence>
<dbReference type="RefSeq" id="WP_160482215.1">
    <property type="nucleotide sequence ID" value="NZ_AP022213.1"/>
</dbReference>
<dbReference type="Proteomes" id="UP000515591">
    <property type="component" value="Chromosome"/>
</dbReference>
<reference evidence="4 5" key="2">
    <citation type="submission" date="2019-12" db="EMBL/GenBank/DDBJ databases">
        <title>Draft genome sequence of Pseudomonas otitidis recovered from a chicken carcass.</title>
        <authorList>
            <person name="Vieira T.R."/>
            <person name="Oliviera E.F.C."/>
            <person name="Silva N.M.V."/>
            <person name="Sambrano G.E."/>
            <person name="Cibulski S.P."/>
            <person name="Cardoso M.R.I."/>
        </authorList>
    </citation>
    <scope>NUCLEOTIDE SEQUENCE [LARGE SCALE GENOMIC DNA]</scope>
    <source>
        <strain evidence="4 5">25_K</strain>
    </source>
</reference>
<dbReference type="Proteomes" id="UP000501237">
    <property type="component" value="Chromosome"/>
</dbReference>
<dbReference type="KEGG" id="poj:PtoMrB4_14250"/>
<evidence type="ECO:0000313" key="6">
    <source>
        <dbReference type="Proteomes" id="UP000501237"/>
    </source>
</evidence>
<organism evidence="3 6">
    <name type="scientific">Metapseudomonas otitidis</name>
    <dbReference type="NCBI Taxonomy" id="319939"/>
    <lineage>
        <taxon>Bacteria</taxon>
        <taxon>Pseudomonadati</taxon>
        <taxon>Pseudomonadota</taxon>
        <taxon>Gammaproteobacteria</taxon>
        <taxon>Pseudomonadales</taxon>
        <taxon>Pseudomonadaceae</taxon>
        <taxon>Metapseudomonas</taxon>
    </lineage>
</organism>
<dbReference type="Proteomes" id="UP000461288">
    <property type="component" value="Unassembled WGS sequence"/>
</dbReference>
<dbReference type="GeneID" id="57396639"/>
<dbReference type="EMBL" id="AP022213">
    <property type="protein sequence ID" value="BBT15423.1"/>
    <property type="molecule type" value="Genomic_DNA"/>
</dbReference>
<evidence type="ECO:0000313" key="2">
    <source>
        <dbReference type="EMBL" id="BBT15423.1"/>
    </source>
</evidence>
<accession>A0A679GGD9</accession>
<feature type="signal peptide" evidence="1">
    <location>
        <begin position="1"/>
        <end position="20"/>
    </location>
</feature>
<evidence type="ECO:0000313" key="4">
    <source>
        <dbReference type="EMBL" id="MWK58954.1"/>
    </source>
</evidence>
<protein>
    <submittedName>
        <fullName evidence="3">Uncharacterized protein</fullName>
    </submittedName>
</protein>
<dbReference type="AlphaFoldDB" id="A0A679GGD9"/>
<name>A0A679GGD9_9GAMM</name>
<gene>
    <name evidence="4" type="ORF">GO594_23465</name>
    <name evidence="3" type="ORF">PtoMrB4_14250</name>
    <name evidence="2" type="ORF">WP8S17C03_14720</name>
</gene>
<dbReference type="EMBL" id="WTFN01000075">
    <property type="protein sequence ID" value="MWK58954.1"/>
    <property type="molecule type" value="Genomic_DNA"/>
</dbReference>
<evidence type="ECO:0000256" key="1">
    <source>
        <dbReference type="SAM" id="SignalP"/>
    </source>
</evidence>
<dbReference type="EMBL" id="AP022642">
    <property type="protein sequence ID" value="BCA27448.1"/>
    <property type="molecule type" value="Genomic_DNA"/>
</dbReference>
<proteinExistence type="predicted"/>
<sequence length="183" mass="19989">MKRLFALGLALCLSLPLAHARTLSVIGDREVFGLPADASPERFVQALGEPTVRLPMSGNSQGLLYGNSLLLVFQDGRLAEVRCWRLDRFTDELGLGWLQRVAPGAATWDFVVDKQLALGMDRERALTLMQGLEGDGDEYSDVRQRGGSTLWLGYGQSGNYGLEGPDRQVVTSLTVTYDAPGDE</sequence>
<reference evidence="2 7" key="1">
    <citation type="submission" date="2019-12" db="EMBL/GenBank/DDBJ databases">
        <title>complete genome sequences of Pseudomonas otitidis str. WP8-S17-CRE-03 isolated from wastewater treatment plant effluent.</title>
        <authorList>
            <person name="Sekizuka T."/>
            <person name="Itokawa K."/>
            <person name="Yatsu K."/>
            <person name="Inamine Y."/>
            <person name="Kuroda M."/>
        </authorList>
    </citation>
    <scope>NUCLEOTIDE SEQUENCE [LARGE SCALE GENOMIC DNA]</scope>
    <source>
        <strain evidence="2 7">WP8-S17-CRE-03</strain>
    </source>
</reference>
<keyword evidence="1" id="KW-0732">Signal</keyword>
<evidence type="ECO:0000313" key="3">
    <source>
        <dbReference type="EMBL" id="BCA27448.1"/>
    </source>
</evidence>
<feature type="chain" id="PRO_5043212106" evidence="1">
    <location>
        <begin position="21"/>
        <end position="183"/>
    </location>
</feature>
<evidence type="ECO:0000313" key="5">
    <source>
        <dbReference type="Proteomes" id="UP000461288"/>
    </source>
</evidence>